<proteinExistence type="predicted"/>
<organism evidence="1 2">
    <name type="scientific">Gluconobacter oxydans</name>
    <name type="common">Gluconobacter suboxydans</name>
    <dbReference type="NCBI Taxonomy" id="442"/>
    <lineage>
        <taxon>Bacteria</taxon>
        <taxon>Pseudomonadati</taxon>
        <taxon>Pseudomonadota</taxon>
        <taxon>Alphaproteobacteria</taxon>
        <taxon>Acetobacterales</taxon>
        <taxon>Acetobacteraceae</taxon>
        <taxon>Gluconobacter</taxon>
    </lineage>
</organism>
<comment type="caution">
    <text evidence="1">The sequence shown here is derived from an EMBL/GenBank/DDBJ whole genome shotgun (WGS) entry which is preliminary data.</text>
</comment>
<dbReference type="PATRIC" id="fig|442.8.peg.2492"/>
<sequence>MNDDAFGFKPKKVTSKLAAITPREPSALGRDDLERIDQAGRSAGFTSREAGARLVPRRKKSVGPTVTINTRVPEDVAERFIEFCDANRLAYWEGIRELMDRAKV</sequence>
<evidence type="ECO:0000313" key="1">
    <source>
        <dbReference type="EMBL" id="KXV19556.1"/>
    </source>
</evidence>
<dbReference type="AlphaFoldDB" id="A0A149RYH9"/>
<accession>A0A149RYH9</accession>
<name>A0A149RYH9_GLUOY</name>
<reference evidence="1 2" key="1">
    <citation type="submission" date="2015-06" db="EMBL/GenBank/DDBJ databases">
        <title>Improved classification and identification of acetic acid bacteria using matrix-assisted laser desorption/ionization time-of-flight mass spectrometry; Gluconobacter nephelii and Gluconobacter uchimurae are later heterotypic synonyms of Gluconobacter japonicus and Gluconobacter oxydans, respectively.</title>
        <authorList>
            <person name="Li L."/>
            <person name="Cleenwerck I."/>
            <person name="De Vuyst L."/>
            <person name="Vandamme P."/>
        </authorList>
    </citation>
    <scope>NUCLEOTIDE SEQUENCE [LARGE SCALE GENOMIC DNA]</scope>
    <source>
        <strain evidence="1 2">LMG 1676</strain>
    </source>
</reference>
<protein>
    <submittedName>
        <fullName evidence="1">Uncharacterized protein</fullName>
    </submittedName>
</protein>
<evidence type="ECO:0000313" key="2">
    <source>
        <dbReference type="Proteomes" id="UP000075655"/>
    </source>
</evidence>
<dbReference type="RefSeq" id="WP_062500473.1">
    <property type="nucleotide sequence ID" value="NZ_JBFNTZ010000005.1"/>
</dbReference>
<gene>
    <name evidence="1" type="ORF">AD934_04200</name>
</gene>
<dbReference type="EMBL" id="LHZG01000143">
    <property type="protein sequence ID" value="KXV19556.1"/>
    <property type="molecule type" value="Genomic_DNA"/>
</dbReference>
<dbReference type="Proteomes" id="UP000075655">
    <property type="component" value="Unassembled WGS sequence"/>
</dbReference>